<organism evidence="2 3">
    <name type="scientific">Algoriphagus zhangzhouensis</name>
    <dbReference type="NCBI Taxonomy" id="1073327"/>
    <lineage>
        <taxon>Bacteria</taxon>
        <taxon>Pseudomonadati</taxon>
        <taxon>Bacteroidota</taxon>
        <taxon>Cytophagia</taxon>
        <taxon>Cytophagales</taxon>
        <taxon>Cyclobacteriaceae</taxon>
        <taxon>Algoriphagus</taxon>
    </lineage>
</organism>
<evidence type="ECO:0000313" key="2">
    <source>
        <dbReference type="EMBL" id="SHO61784.1"/>
    </source>
</evidence>
<gene>
    <name evidence="2" type="ORF">SAMN04488108_1570</name>
</gene>
<dbReference type="Gene3D" id="3.10.620.30">
    <property type="match status" value="1"/>
</dbReference>
<name>A0A1M7ZA85_9BACT</name>
<dbReference type="AlphaFoldDB" id="A0A1M7ZA85"/>
<dbReference type="InterPro" id="IPR024618">
    <property type="entry name" value="DUF3857"/>
</dbReference>
<evidence type="ECO:0000313" key="3">
    <source>
        <dbReference type="Proteomes" id="UP000184609"/>
    </source>
</evidence>
<dbReference type="EMBL" id="FRXN01000002">
    <property type="protein sequence ID" value="SHO61784.1"/>
    <property type="molecule type" value="Genomic_DNA"/>
</dbReference>
<dbReference type="Pfam" id="PF12969">
    <property type="entry name" value="DUF3857"/>
    <property type="match status" value="1"/>
</dbReference>
<keyword evidence="3" id="KW-1185">Reference proteome</keyword>
<dbReference type="RefSeq" id="WP_073571228.1">
    <property type="nucleotide sequence ID" value="NZ_FRXN01000002.1"/>
</dbReference>
<accession>A0A1M7ZA85</accession>
<dbReference type="Proteomes" id="UP000184609">
    <property type="component" value="Unassembled WGS sequence"/>
</dbReference>
<dbReference type="OrthoDB" id="98874at2"/>
<evidence type="ECO:0000259" key="1">
    <source>
        <dbReference type="Pfam" id="PF12969"/>
    </source>
</evidence>
<sequence>MKKSIFVLSLFFIVGSVFSQKVKMGEFTDQDIELTEVSFEKDADAVVLWEQGQSKFYSGLLETSYFFRVKILKESGKDRGDVRISYYVGDDRIEDINGIKATVTNFVNGKPEEEKVGKENIFDVEIGDGWREARITFPNVQVGSILEYSYKKSDKNITLLDGWTFQNDIPTLASTYEITIIPQLDYRMIGQGEKYFTTTEKEASNGLYRWTLRDLHSLKEEPYMKNYNDYKERVEFQLAAYQAGSSGGYTSGPEWKDVLSNWVELGNEVLSDYKEKGYFRSNPIEKEFLSVDFSGETEKEKAQKAYYFFQDNFILKDDGGFWPEQWINPLLKSKSGTPEELNLALMGVLKSMGIECAPVLIGSKGNGRSNLVPFPFLKQFNEIILIATLDGENYYLDLSDPIAPFGYVGLNKHVKAGLLLVKDQSALIPIDIKHSSNTIMMTDVTISEENVIEMNNTLRTYYYEGLKVARVAKRLKDDNEPIEKLFKEQDGITFSEIDLADDLQEKNYISTKFKMTKEIGDGETLIAINPLTFTSYSKNPFTQEYRVFPVDFGFAFAETYNAKIHIPEGYELDDYPLTERITIPGNAIAFSYSSTAMDGVVNIVAKFEVKNPMIEPVLYPDLKFFMETVASKLSAPVILKKITKP</sequence>
<dbReference type="Gene3D" id="2.60.40.3140">
    <property type="match status" value="1"/>
</dbReference>
<proteinExistence type="predicted"/>
<dbReference type="Gene3D" id="2.60.120.1130">
    <property type="match status" value="1"/>
</dbReference>
<feature type="domain" description="DUF3857" evidence="1">
    <location>
        <begin position="62"/>
        <end position="216"/>
    </location>
</feature>
<reference evidence="3" key="1">
    <citation type="submission" date="2016-12" db="EMBL/GenBank/DDBJ databases">
        <authorList>
            <person name="Varghese N."/>
            <person name="Submissions S."/>
        </authorList>
    </citation>
    <scope>NUCLEOTIDE SEQUENCE [LARGE SCALE GENOMIC DNA]</scope>
    <source>
        <strain evidence="3">DSM 25035</strain>
    </source>
</reference>
<dbReference type="STRING" id="1073327.SAMN04488108_1570"/>
<protein>
    <recommendedName>
        <fullName evidence="1">DUF3857 domain-containing protein</fullName>
    </recommendedName>
</protein>